<protein>
    <recommendedName>
        <fullName evidence="7">Glutaredoxin</fullName>
    </recommendedName>
</protein>
<dbReference type="PANTHER" id="PTHR45694">
    <property type="entry name" value="GLUTAREDOXIN 2"/>
    <property type="match status" value="1"/>
</dbReference>
<dbReference type="Pfam" id="PF00462">
    <property type="entry name" value="Glutaredoxin"/>
    <property type="match status" value="1"/>
</dbReference>
<evidence type="ECO:0000256" key="1">
    <source>
        <dbReference type="ARBA" id="ARBA00002549"/>
    </source>
</evidence>
<dbReference type="InterPro" id="IPR002109">
    <property type="entry name" value="Glutaredoxin"/>
</dbReference>
<dbReference type="GO" id="GO:0005737">
    <property type="term" value="C:cytoplasm"/>
    <property type="evidence" value="ECO:0007669"/>
    <property type="project" value="TreeGrafter"/>
</dbReference>
<evidence type="ECO:0000256" key="2">
    <source>
        <dbReference type="ARBA" id="ARBA00007787"/>
    </source>
</evidence>
<dbReference type="NCBIfam" id="TIGR02181">
    <property type="entry name" value="GRX_bact"/>
    <property type="match status" value="1"/>
</dbReference>
<evidence type="ECO:0000256" key="5">
    <source>
        <dbReference type="ARBA" id="ARBA00023157"/>
    </source>
</evidence>
<evidence type="ECO:0000256" key="6">
    <source>
        <dbReference type="ARBA" id="ARBA00023284"/>
    </source>
</evidence>
<keyword evidence="4 7" id="KW-0249">Electron transport</keyword>
<keyword evidence="3 7" id="KW-0813">Transport</keyword>
<dbReference type="PROSITE" id="PS00195">
    <property type="entry name" value="GLUTAREDOXIN_1"/>
    <property type="match status" value="1"/>
</dbReference>
<feature type="domain" description="Glutaredoxin" evidence="8">
    <location>
        <begin position="4"/>
        <end position="64"/>
    </location>
</feature>
<dbReference type="InterPro" id="IPR011900">
    <property type="entry name" value="GRX_bact"/>
</dbReference>
<dbReference type="Gene3D" id="3.40.30.10">
    <property type="entry name" value="Glutaredoxin"/>
    <property type="match status" value="1"/>
</dbReference>
<dbReference type="RefSeq" id="WP_169945694.1">
    <property type="nucleotide sequence ID" value="NZ_CP053015.1"/>
</dbReference>
<evidence type="ECO:0000259" key="8">
    <source>
        <dbReference type="Pfam" id="PF00462"/>
    </source>
</evidence>
<dbReference type="PRINTS" id="PR00160">
    <property type="entry name" value="GLUTAREDOXIN"/>
</dbReference>
<dbReference type="FunFam" id="3.40.30.10:FF:000018">
    <property type="entry name" value="Glutaredoxin"/>
    <property type="match status" value="1"/>
</dbReference>
<gene>
    <name evidence="9" type="primary">grxC</name>
    <name evidence="9" type="ORF">GV829_08230</name>
</gene>
<evidence type="ECO:0000256" key="7">
    <source>
        <dbReference type="RuleBase" id="RU364065"/>
    </source>
</evidence>
<reference evidence="9 10" key="1">
    <citation type="submission" date="2020-01" db="EMBL/GenBank/DDBJ databases">
        <title>Sphingomonas sp. strain CSW-10.</title>
        <authorList>
            <person name="Chen W.-M."/>
        </authorList>
    </citation>
    <scope>NUCLEOTIDE SEQUENCE [LARGE SCALE GENOMIC DNA]</scope>
    <source>
        <strain evidence="9 10">CSW-10</strain>
    </source>
</reference>
<evidence type="ECO:0000313" key="10">
    <source>
        <dbReference type="Proteomes" id="UP000503018"/>
    </source>
</evidence>
<dbReference type="GO" id="GO:0045454">
    <property type="term" value="P:cell redox homeostasis"/>
    <property type="evidence" value="ECO:0007669"/>
    <property type="project" value="InterPro"/>
</dbReference>
<dbReference type="GO" id="GO:0015038">
    <property type="term" value="F:glutathione disulfide oxidoreductase activity"/>
    <property type="evidence" value="ECO:0007669"/>
    <property type="project" value="UniProtKB-UniRule"/>
</dbReference>
<evidence type="ECO:0000256" key="4">
    <source>
        <dbReference type="ARBA" id="ARBA00022982"/>
    </source>
</evidence>
<dbReference type="CDD" id="cd03418">
    <property type="entry name" value="GRX_GRXb_1_3_like"/>
    <property type="match status" value="1"/>
</dbReference>
<dbReference type="EMBL" id="CP053015">
    <property type="protein sequence ID" value="QJQ32438.1"/>
    <property type="molecule type" value="Genomic_DNA"/>
</dbReference>
<dbReference type="KEGG" id="slan:GV829_08230"/>
<proteinExistence type="inferred from homology"/>
<organism evidence="9 10">
    <name type="scientific">Sphingomonas lacunae</name>
    <dbReference type="NCBI Taxonomy" id="2698828"/>
    <lineage>
        <taxon>Bacteria</taxon>
        <taxon>Pseudomonadati</taxon>
        <taxon>Pseudomonadota</taxon>
        <taxon>Alphaproteobacteria</taxon>
        <taxon>Sphingomonadales</taxon>
        <taxon>Sphingomonadaceae</taxon>
        <taxon>Sphingomonas</taxon>
    </lineage>
</organism>
<dbReference type="AlphaFoldDB" id="A0A6M4ATJ5"/>
<keyword evidence="6 7" id="KW-0676">Redox-active center</keyword>
<dbReference type="SUPFAM" id="SSF52833">
    <property type="entry name" value="Thioredoxin-like"/>
    <property type="match status" value="1"/>
</dbReference>
<comment type="function">
    <text evidence="1 7">Has a glutathione-disulfide oxidoreductase activity in the presence of NADPH and glutathione reductase. Reduces low molecular weight disulfides and proteins.</text>
</comment>
<dbReference type="Proteomes" id="UP000503018">
    <property type="component" value="Chromosome"/>
</dbReference>
<keyword evidence="7" id="KW-0963">Cytoplasm</keyword>
<dbReference type="PANTHER" id="PTHR45694:SF18">
    <property type="entry name" value="GLUTAREDOXIN-1-RELATED"/>
    <property type="match status" value="1"/>
</dbReference>
<keyword evidence="5" id="KW-1015">Disulfide bond</keyword>
<evidence type="ECO:0000256" key="3">
    <source>
        <dbReference type="ARBA" id="ARBA00022448"/>
    </source>
</evidence>
<dbReference type="GO" id="GO:0034599">
    <property type="term" value="P:cellular response to oxidative stress"/>
    <property type="evidence" value="ECO:0007669"/>
    <property type="project" value="TreeGrafter"/>
</dbReference>
<dbReference type="PROSITE" id="PS51354">
    <property type="entry name" value="GLUTAREDOXIN_2"/>
    <property type="match status" value="1"/>
</dbReference>
<name>A0A6M4ATJ5_9SPHN</name>
<evidence type="ECO:0000313" key="9">
    <source>
        <dbReference type="EMBL" id="QJQ32438.1"/>
    </source>
</evidence>
<sequence length="86" mass="9547">MARIEIYTKAFCPYCHRAKDLLTAKGQAFEEYDISMGGPQRAEMIERANGGTTVPQIFIDGRHIGGCDDMMALDRAGKLDPLLNLQ</sequence>
<keyword evidence="10" id="KW-1185">Reference proteome</keyword>
<dbReference type="InterPro" id="IPR036249">
    <property type="entry name" value="Thioredoxin-like_sf"/>
</dbReference>
<dbReference type="InterPro" id="IPR011767">
    <property type="entry name" value="GLR_AS"/>
</dbReference>
<comment type="similarity">
    <text evidence="2 7">Belongs to the glutaredoxin family.</text>
</comment>
<accession>A0A6M4ATJ5</accession>
<dbReference type="InterPro" id="IPR014025">
    <property type="entry name" value="Glutaredoxin_subgr"/>
</dbReference>